<comment type="catalytic activity">
    <reaction evidence="9">
        <text>4-CDP-2-C-methyl-D-erythritol + ATP = 4-CDP-2-C-methyl-D-erythritol 2-phosphate + ADP + H(+)</text>
        <dbReference type="Rhea" id="RHEA:18437"/>
        <dbReference type="ChEBI" id="CHEBI:15378"/>
        <dbReference type="ChEBI" id="CHEBI:30616"/>
        <dbReference type="ChEBI" id="CHEBI:57823"/>
        <dbReference type="ChEBI" id="CHEBI:57919"/>
        <dbReference type="ChEBI" id="CHEBI:456216"/>
        <dbReference type="EC" id="2.7.1.148"/>
    </reaction>
</comment>
<evidence type="ECO:0000256" key="7">
    <source>
        <dbReference type="ARBA" id="ARBA00022840"/>
    </source>
</evidence>
<feature type="binding site" evidence="9">
    <location>
        <begin position="95"/>
        <end position="105"/>
    </location>
    <ligand>
        <name>ATP</name>
        <dbReference type="ChEBI" id="CHEBI:30616"/>
    </ligand>
</feature>
<evidence type="ECO:0000256" key="2">
    <source>
        <dbReference type="ARBA" id="ARBA00012052"/>
    </source>
</evidence>
<feature type="domain" description="GHMP kinase N-terminal" evidence="10">
    <location>
        <begin position="67"/>
        <end position="145"/>
    </location>
</feature>
<evidence type="ECO:0000256" key="3">
    <source>
        <dbReference type="ARBA" id="ARBA00017473"/>
    </source>
</evidence>
<dbReference type="GO" id="GO:0016114">
    <property type="term" value="P:terpenoid biosynthetic process"/>
    <property type="evidence" value="ECO:0007669"/>
    <property type="project" value="UniProtKB-UniRule"/>
</dbReference>
<name>A0A0C7GD24_PARSO</name>
<dbReference type="InterPro" id="IPR004424">
    <property type="entry name" value="IspE"/>
</dbReference>
<evidence type="ECO:0000259" key="11">
    <source>
        <dbReference type="Pfam" id="PF08544"/>
    </source>
</evidence>
<dbReference type="SUPFAM" id="SSF55060">
    <property type="entry name" value="GHMP Kinase, C-terminal domain"/>
    <property type="match status" value="1"/>
</dbReference>
<dbReference type="InterPro" id="IPR014721">
    <property type="entry name" value="Ribsml_uS5_D2-typ_fold_subgr"/>
</dbReference>
<evidence type="ECO:0000256" key="4">
    <source>
        <dbReference type="ARBA" id="ARBA00022679"/>
    </source>
</evidence>
<dbReference type="SUPFAM" id="SSF54211">
    <property type="entry name" value="Ribosomal protein S5 domain 2-like"/>
    <property type="match status" value="1"/>
</dbReference>
<dbReference type="PANTHER" id="PTHR43527">
    <property type="entry name" value="4-DIPHOSPHOCYTIDYL-2-C-METHYL-D-ERYTHRITOL KINASE, CHLOROPLASTIC"/>
    <property type="match status" value="1"/>
</dbReference>
<evidence type="ECO:0000256" key="5">
    <source>
        <dbReference type="ARBA" id="ARBA00022741"/>
    </source>
</evidence>
<dbReference type="EMBL" id="CEKZ01000025">
    <property type="protein sequence ID" value="CEQ05348.1"/>
    <property type="molecule type" value="Genomic_DNA"/>
</dbReference>
<dbReference type="Gene3D" id="3.30.70.890">
    <property type="entry name" value="GHMP kinase, C-terminal domain"/>
    <property type="match status" value="1"/>
</dbReference>
<evidence type="ECO:0000256" key="8">
    <source>
        <dbReference type="ARBA" id="ARBA00032554"/>
    </source>
</evidence>
<keyword evidence="9" id="KW-0414">Isoprene biosynthesis</keyword>
<feature type="active site" evidence="9">
    <location>
        <position position="137"/>
    </location>
</feature>
<gene>
    <name evidence="12" type="primary">ipk</name>
    <name evidence="9" type="synonym">ispE</name>
    <name evidence="12" type="ORF">R28058_30541</name>
</gene>
<dbReference type="InterPro" id="IPR013750">
    <property type="entry name" value="GHMP_kinase_C_dom"/>
</dbReference>
<sequence>MNSIGLKSRAKINLSIDVLGKRQDGYHMVEMIMQTIDLYDNLKITQIEEDSIKIKSDSQDIPLNQDNIVYKAANILKEKFNIKKGVEISIQKNIPVAAGMAGGSSNAAAVLVGLNRIWDLGLTQLELKEISLQLGADVPFCITGGSVLAQGIGEELTDIYGLNEYIHILICKPNIFVSTKEVYQSLDMKEIKKRPDNQKLIDALKTNDIKYVSENMVNVLEEVTSSKYNEINQIEKVILKNKALGSMMSGSGPTVFGLFDNKEYAIRAKEELLQSYNQVYLVKSSDKGVEING</sequence>
<dbReference type="InterPro" id="IPR006204">
    <property type="entry name" value="GHMP_kinase_N_dom"/>
</dbReference>
<dbReference type="InterPro" id="IPR036554">
    <property type="entry name" value="GHMP_kinase_C_sf"/>
</dbReference>
<dbReference type="FunFam" id="3.30.230.10:FF:000029">
    <property type="entry name" value="4-diphosphocytidyl-2-C-methyl-D-erythritol kinase"/>
    <property type="match status" value="1"/>
</dbReference>
<dbReference type="Gene3D" id="3.30.230.10">
    <property type="match status" value="1"/>
</dbReference>
<dbReference type="RefSeq" id="WP_055343163.1">
    <property type="nucleotide sequence ID" value="NZ_CDNI01000025.1"/>
</dbReference>
<dbReference type="NCBIfam" id="TIGR00154">
    <property type="entry name" value="ispE"/>
    <property type="match status" value="1"/>
</dbReference>
<feature type="domain" description="GHMP kinase C-terminal" evidence="11">
    <location>
        <begin position="200"/>
        <end position="276"/>
    </location>
</feature>
<evidence type="ECO:0000313" key="12">
    <source>
        <dbReference type="EMBL" id="CEQ05348.1"/>
    </source>
</evidence>
<dbReference type="PANTHER" id="PTHR43527:SF2">
    <property type="entry name" value="4-DIPHOSPHOCYTIDYL-2-C-METHYL-D-ERYTHRITOL KINASE, CHLOROPLASTIC"/>
    <property type="match status" value="1"/>
</dbReference>
<dbReference type="Proteomes" id="UP000049127">
    <property type="component" value="Unassembled WGS sequence"/>
</dbReference>
<comment type="function">
    <text evidence="9">Catalyzes the phosphorylation of the position 2 hydroxy group of 4-diphosphocytidyl-2C-methyl-D-erythritol.</text>
</comment>
<dbReference type="GO" id="GO:0050515">
    <property type="term" value="F:4-(cytidine 5'-diphospho)-2-C-methyl-D-erythritol kinase activity"/>
    <property type="evidence" value="ECO:0007669"/>
    <property type="project" value="UniProtKB-UniRule"/>
</dbReference>
<comment type="pathway">
    <text evidence="9">Isoprenoid biosynthesis; isopentenyl diphosphate biosynthesis via DXP pathway; isopentenyl diphosphate from 1-deoxy-D-xylulose 5-phosphate: step 3/6.</text>
</comment>
<dbReference type="Pfam" id="PF00288">
    <property type="entry name" value="GHMP_kinases_N"/>
    <property type="match status" value="1"/>
</dbReference>
<evidence type="ECO:0000313" key="13">
    <source>
        <dbReference type="Proteomes" id="UP000049127"/>
    </source>
</evidence>
<dbReference type="PIRSF" id="PIRSF010376">
    <property type="entry name" value="IspE"/>
    <property type="match status" value="1"/>
</dbReference>
<proteinExistence type="inferred from homology"/>
<dbReference type="Pfam" id="PF08544">
    <property type="entry name" value="GHMP_kinases_C"/>
    <property type="match status" value="1"/>
</dbReference>
<dbReference type="AlphaFoldDB" id="A0A0C7GD24"/>
<evidence type="ECO:0000256" key="6">
    <source>
        <dbReference type="ARBA" id="ARBA00022777"/>
    </source>
</evidence>
<protein>
    <recommendedName>
        <fullName evidence="3 9">4-diphosphocytidyl-2-C-methyl-D-erythritol kinase</fullName>
        <shortName evidence="9">CMK</shortName>
        <ecNumber evidence="2 9">2.7.1.148</ecNumber>
    </recommendedName>
    <alternativeName>
        <fullName evidence="8 9">4-(cytidine-5'-diphospho)-2-C-methyl-D-erythritol kinase</fullName>
    </alternativeName>
</protein>
<keyword evidence="4 9" id="KW-0808">Transferase</keyword>
<dbReference type="PRINTS" id="PR00958">
    <property type="entry name" value="HOMSERKINASE"/>
</dbReference>
<keyword evidence="5 9" id="KW-0547">Nucleotide-binding</keyword>
<dbReference type="GO" id="GO:0005524">
    <property type="term" value="F:ATP binding"/>
    <property type="evidence" value="ECO:0007669"/>
    <property type="project" value="UniProtKB-UniRule"/>
</dbReference>
<dbReference type="NCBIfam" id="NF011202">
    <property type="entry name" value="PRK14608.1"/>
    <property type="match status" value="1"/>
</dbReference>
<keyword evidence="7 9" id="KW-0067">ATP-binding</keyword>
<dbReference type="GO" id="GO:0019288">
    <property type="term" value="P:isopentenyl diphosphate biosynthetic process, methylerythritol 4-phosphate pathway"/>
    <property type="evidence" value="ECO:0007669"/>
    <property type="project" value="UniProtKB-UniRule"/>
</dbReference>
<feature type="active site" evidence="9">
    <location>
        <position position="11"/>
    </location>
</feature>
<evidence type="ECO:0000256" key="9">
    <source>
        <dbReference type="HAMAP-Rule" id="MF_00061"/>
    </source>
</evidence>
<keyword evidence="6 9" id="KW-0418">Kinase</keyword>
<evidence type="ECO:0000259" key="10">
    <source>
        <dbReference type="Pfam" id="PF00288"/>
    </source>
</evidence>
<organism evidence="12 13">
    <name type="scientific">Paraclostridium sordellii</name>
    <name type="common">Clostridium sordellii</name>
    <dbReference type="NCBI Taxonomy" id="1505"/>
    <lineage>
        <taxon>Bacteria</taxon>
        <taxon>Bacillati</taxon>
        <taxon>Bacillota</taxon>
        <taxon>Clostridia</taxon>
        <taxon>Peptostreptococcales</taxon>
        <taxon>Peptostreptococcaceae</taxon>
        <taxon>Paraclostridium</taxon>
    </lineage>
</organism>
<evidence type="ECO:0000256" key="1">
    <source>
        <dbReference type="ARBA" id="ARBA00009684"/>
    </source>
</evidence>
<dbReference type="HAMAP" id="MF_00061">
    <property type="entry name" value="IspE"/>
    <property type="match status" value="1"/>
</dbReference>
<dbReference type="EC" id="2.7.1.148" evidence="2 9"/>
<reference evidence="12 13" key="1">
    <citation type="submission" date="2015-01" db="EMBL/GenBank/DDBJ databases">
        <authorList>
            <person name="Aslett A.Martin."/>
            <person name="De Silva Nishadi"/>
        </authorList>
    </citation>
    <scope>NUCLEOTIDE SEQUENCE [LARGE SCALE GENOMIC DNA]</scope>
    <source>
        <strain evidence="12 13">R28058</strain>
    </source>
</reference>
<dbReference type="OrthoDB" id="9809438at2"/>
<accession>A0A0C7GD24</accession>
<comment type="similarity">
    <text evidence="1 9">Belongs to the GHMP kinase family. IspE subfamily.</text>
</comment>
<dbReference type="UniPathway" id="UPA00056">
    <property type="reaction ID" value="UER00094"/>
</dbReference>
<dbReference type="InterPro" id="IPR020568">
    <property type="entry name" value="Ribosomal_Su5_D2-typ_SF"/>
</dbReference>